<dbReference type="SMART" id="SM00855">
    <property type="entry name" value="PGAM"/>
    <property type="match status" value="1"/>
</dbReference>
<feature type="binding site" evidence="4">
    <location>
        <begin position="18"/>
        <end position="25"/>
    </location>
    <ligand>
        <name>substrate</name>
    </ligand>
</feature>
<dbReference type="PIRSF" id="PIRSF000709">
    <property type="entry name" value="6PFK_2-Ptase"/>
    <property type="match status" value="1"/>
</dbReference>
<keyword evidence="1" id="KW-0324">Glycolysis</keyword>
<feature type="binding site" evidence="4">
    <location>
        <position position="68"/>
    </location>
    <ligand>
        <name>substrate</name>
    </ligand>
</feature>
<reference evidence="5 6" key="1">
    <citation type="journal article" date="2014" name="Int. J. Syst. Evol. Microbiol.">
        <title>Nocardioides zeae sp. nov., isolated from the stem of Zea mays.</title>
        <authorList>
            <person name="Glaeser S.P."/>
            <person name="McInroy J.A."/>
            <person name="Busse H.J."/>
            <person name="Kampfer P."/>
        </authorList>
    </citation>
    <scope>NUCLEOTIDE SEQUENCE [LARGE SCALE GENOMIC DNA]</scope>
    <source>
        <strain evidence="5 6">JCM 30728</strain>
    </source>
</reference>
<keyword evidence="6" id="KW-1185">Reference proteome</keyword>
<dbReference type="SUPFAM" id="SSF53254">
    <property type="entry name" value="Phosphoglycerate mutase-like"/>
    <property type="match status" value="1"/>
</dbReference>
<comment type="caution">
    <text evidence="5">The sequence shown here is derived from an EMBL/GenBank/DDBJ whole genome shotgun (WGS) entry which is preliminary data.</text>
</comment>
<evidence type="ECO:0000313" key="5">
    <source>
        <dbReference type="EMBL" id="NEN79558.1"/>
    </source>
</evidence>
<dbReference type="EMBL" id="JAAGXA010000010">
    <property type="protein sequence ID" value="NEN79558.1"/>
    <property type="molecule type" value="Genomic_DNA"/>
</dbReference>
<dbReference type="InterPro" id="IPR001345">
    <property type="entry name" value="PG/BPGM_mutase_AS"/>
</dbReference>
<evidence type="ECO:0000313" key="6">
    <source>
        <dbReference type="Proteomes" id="UP000468687"/>
    </source>
</evidence>
<dbReference type="InterPro" id="IPR050275">
    <property type="entry name" value="PGM_Phosphatase"/>
</dbReference>
<dbReference type="PANTHER" id="PTHR48100">
    <property type="entry name" value="BROAD-SPECIFICITY PHOSPHATASE YOR283W-RELATED"/>
    <property type="match status" value="1"/>
</dbReference>
<organism evidence="5 6">
    <name type="scientific">Nocardioides zeae</name>
    <dbReference type="NCBI Taxonomy" id="1457234"/>
    <lineage>
        <taxon>Bacteria</taxon>
        <taxon>Bacillati</taxon>
        <taxon>Actinomycetota</taxon>
        <taxon>Actinomycetes</taxon>
        <taxon>Propionibacteriales</taxon>
        <taxon>Nocardioidaceae</taxon>
        <taxon>Nocardioides</taxon>
    </lineage>
</organism>
<dbReference type="CDD" id="cd07067">
    <property type="entry name" value="HP_PGM_like"/>
    <property type="match status" value="1"/>
</dbReference>
<dbReference type="Proteomes" id="UP000468687">
    <property type="component" value="Unassembled WGS sequence"/>
</dbReference>
<keyword evidence="2" id="KW-0413">Isomerase</keyword>
<sequence>MKETKMNGWPWDEVLLARHGETIWNRERRRQGRLDSPLTEAGIDDAEMVAELVVGMNPDRLYSSPLGRARATADIVGRRLGLTVTVVDDLAEIDHGHVGGLTNAQIDERFPGLAERRRGDKYRFRFPGGESYADADVRAQRAWGAVHGTRPLVVAHEMVGRMLIRHLLRIEPDEALRWNHPHGTVLRFDLVRRRAVSVSSEGSCEVFEDGTTR</sequence>
<dbReference type="InterPro" id="IPR013078">
    <property type="entry name" value="His_Pase_superF_clade-1"/>
</dbReference>
<feature type="active site" description="Proton donor/acceptor" evidence="3">
    <location>
        <position position="92"/>
    </location>
</feature>
<dbReference type="InterPro" id="IPR029033">
    <property type="entry name" value="His_PPase_superfam"/>
</dbReference>
<name>A0A6P0HLL6_9ACTN</name>
<dbReference type="AlphaFoldDB" id="A0A6P0HLL6"/>
<dbReference type="Pfam" id="PF00300">
    <property type="entry name" value="His_Phos_1"/>
    <property type="match status" value="1"/>
</dbReference>
<feature type="active site" description="Tele-phosphohistidine intermediate" evidence="3">
    <location>
        <position position="19"/>
    </location>
</feature>
<evidence type="ECO:0000256" key="3">
    <source>
        <dbReference type="PIRSR" id="PIRSR613078-1"/>
    </source>
</evidence>
<dbReference type="PROSITE" id="PS00175">
    <property type="entry name" value="PG_MUTASE"/>
    <property type="match status" value="1"/>
</dbReference>
<dbReference type="RefSeq" id="WP_163773106.1">
    <property type="nucleotide sequence ID" value="NZ_JAAGXA010000010.1"/>
</dbReference>
<proteinExistence type="predicted"/>
<dbReference type="Gene3D" id="3.40.50.1240">
    <property type="entry name" value="Phosphoglycerate mutase-like"/>
    <property type="match status" value="1"/>
</dbReference>
<evidence type="ECO:0000256" key="1">
    <source>
        <dbReference type="ARBA" id="ARBA00023152"/>
    </source>
</evidence>
<dbReference type="PANTHER" id="PTHR48100:SF1">
    <property type="entry name" value="HISTIDINE PHOSPHATASE FAMILY PROTEIN-RELATED"/>
    <property type="match status" value="1"/>
</dbReference>
<evidence type="ECO:0000256" key="4">
    <source>
        <dbReference type="PIRSR" id="PIRSR613078-2"/>
    </source>
</evidence>
<accession>A0A6P0HLL6</accession>
<protein>
    <submittedName>
        <fullName evidence="5">Histidine phosphatase family protein</fullName>
    </submittedName>
</protein>
<gene>
    <name evidence="5" type="ORF">G3T38_14860</name>
</gene>
<dbReference type="GO" id="GO:0005737">
    <property type="term" value="C:cytoplasm"/>
    <property type="evidence" value="ECO:0007669"/>
    <property type="project" value="TreeGrafter"/>
</dbReference>
<evidence type="ECO:0000256" key="2">
    <source>
        <dbReference type="ARBA" id="ARBA00023235"/>
    </source>
</evidence>
<dbReference type="GO" id="GO:0016791">
    <property type="term" value="F:phosphatase activity"/>
    <property type="evidence" value="ECO:0007669"/>
    <property type="project" value="TreeGrafter"/>
</dbReference>